<comment type="caution">
    <text evidence="3">The sequence shown here is derived from an EMBL/GenBank/DDBJ whole genome shotgun (WGS) entry which is preliminary data.</text>
</comment>
<dbReference type="InterPro" id="IPR052019">
    <property type="entry name" value="F420H2_bilvrd_red/Heme_oxyg"/>
</dbReference>
<evidence type="ECO:0000259" key="2">
    <source>
        <dbReference type="Pfam" id="PF01243"/>
    </source>
</evidence>
<dbReference type="InterPro" id="IPR011576">
    <property type="entry name" value="Pyridox_Oxase_N"/>
</dbReference>
<accession>A0A1G1WRD1</accession>
<feature type="domain" description="Pyridoxamine 5'-phosphate oxidase N-terminal" evidence="2">
    <location>
        <begin position="9"/>
        <end position="132"/>
    </location>
</feature>
<proteinExistence type="predicted"/>
<dbReference type="AlphaFoldDB" id="A0A1G1WRD1"/>
<protein>
    <recommendedName>
        <fullName evidence="2">Pyridoxamine 5'-phosphate oxidase N-terminal domain-containing protein</fullName>
    </recommendedName>
</protein>
<evidence type="ECO:0000313" key="3">
    <source>
        <dbReference type="EMBL" id="OGY29890.1"/>
    </source>
</evidence>
<dbReference type="Proteomes" id="UP000178068">
    <property type="component" value="Unassembled WGS sequence"/>
</dbReference>
<gene>
    <name evidence="3" type="ORF">A3F35_00425</name>
</gene>
<evidence type="ECO:0000256" key="1">
    <source>
        <dbReference type="ARBA" id="ARBA00023002"/>
    </source>
</evidence>
<dbReference type="SUPFAM" id="SSF50475">
    <property type="entry name" value="FMN-binding split barrel"/>
    <property type="match status" value="1"/>
</dbReference>
<keyword evidence="1" id="KW-0560">Oxidoreductase</keyword>
<dbReference type="Pfam" id="PF01243">
    <property type="entry name" value="PNPOx_N"/>
    <property type="match status" value="1"/>
</dbReference>
<dbReference type="STRING" id="1802603.A3F35_00425"/>
<dbReference type="InterPro" id="IPR012349">
    <property type="entry name" value="Split_barrel_FMN-bd"/>
</dbReference>
<organism evidence="3 4">
    <name type="scientific">Candidatus Woykebacteria bacterium RIFCSPHIGHO2_12_FULL_45_10</name>
    <dbReference type="NCBI Taxonomy" id="1802603"/>
    <lineage>
        <taxon>Bacteria</taxon>
        <taxon>Candidatus Woykeibacteriota</taxon>
    </lineage>
</organism>
<reference evidence="3 4" key="1">
    <citation type="journal article" date="2016" name="Nat. Commun.">
        <title>Thousands of microbial genomes shed light on interconnected biogeochemical processes in an aquifer system.</title>
        <authorList>
            <person name="Anantharaman K."/>
            <person name="Brown C.T."/>
            <person name="Hug L.A."/>
            <person name="Sharon I."/>
            <person name="Castelle C.J."/>
            <person name="Probst A.J."/>
            <person name="Thomas B.C."/>
            <person name="Singh A."/>
            <person name="Wilkins M.J."/>
            <person name="Karaoz U."/>
            <person name="Brodie E.L."/>
            <person name="Williams K.H."/>
            <person name="Hubbard S.S."/>
            <person name="Banfield J.F."/>
        </authorList>
    </citation>
    <scope>NUCLEOTIDE SEQUENCE [LARGE SCALE GENOMIC DNA]</scope>
</reference>
<dbReference type="GO" id="GO:0005829">
    <property type="term" value="C:cytosol"/>
    <property type="evidence" value="ECO:0007669"/>
    <property type="project" value="TreeGrafter"/>
</dbReference>
<dbReference type="EMBL" id="MHCZ01000018">
    <property type="protein sequence ID" value="OGY29890.1"/>
    <property type="molecule type" value="Genomic_DNA"/>
</dbReference>
<dbReference type="PANTHER" id="PTHR35176">
    <property type="entry name" value="HEME OXYGENASE HI_0854-RELATED"/>
    <property type="match status" value="1"/>
</dbReference>
<evidence type="ECO:0000313" key="4">
    <source>
        <dbReference type="Proteomes" id="UP000178068"/>
    </source>
</evidence>
<dbReference type="GO" id="GO:0070967">
    <property type="term" value="F:coenzyme F420 binding"/>
    <property type="evidence" value="ECO:0007669"/>
    <property type="project" value="TreeGrafter"/>
</dbReference>
<sequence length="147" mass="17219">MAISKEELKSAILDYLEKNRRMTLATSENNIPWAATVMFAYDHDTNLYFISNPQTRKAQHLMNNPRVSVAINHYVNKAGSTMGIQLEGRAEMLDKLKNKKELDLYRARHEWADDYLHDHDLYKIVPSKIYYLDDEKFGPQGREELEL</sequence>
<dbReference type="Gene3D" id="2.30.110.10">
    <property type="entry name" value="Electron Transport, Fmn-binding Protein, Chain A"/>
    <property type="match status" value="1"/>
</dbReference>
<dbReference type="PANTHER" id="PTHR35176:SF6">
    <property type="entry name" value="HEME OXYGENASE HI_0854-RELATED"/>
    <property type="match status" value="1"/>
</dbReference>
<dbReference type="GO" id="GO:0016627">
    <property type="term" value="F:oxidoreductase activity, acting on the CH-CH group of donors"/>
    <property type="evidence" value="ECO:0007669"/>
    <property type="project" value="TreeGrafter"/>
</dbReference>
<name>A0A1G1WRD1_9BACT</name>